<feature type="transmembrane region" description="Helical" evidence="1">
    <location>
        <begin position="96"/>
        <end position="117"/>
    </location>
</feature>
<reference evidence="2" key="1">
    <citation type="submission" date="2021-03" db="EMBL/GenBank/DDBJ databases">
        <title>Leucobacter chromiisoli sp. nov., isolated from chromium-containing soil of chemical plant.</title>
        <authorList>
            <person name="Xu Z."/>
        </authorList>
    </citation>
    <scope>NUCLEOTIDE SEQUENCE</scope>
    <source>
        <strain evidence="2">A2</strain>
    </source>
</reference>
<evidence type="ECO:0000313" key="2">
    <source>
        <dbReference type="EMBL" id="MBO1805491.1"/>
    </source>
</evidence>
<feature type="transmembrane region" description="Helical" evidence="1">
    <location>
        <begin position="6"/>
        <end position="25"/>
    </location>
</feature>
<protein>
    <submittedName>
        <fullName evidence="2">Uncharacterized protein</fullName>
    </submittedName>
</protein>
<organism evidence="2 3">
    <name type="scientific">Leucobacter ruminantium</name>
    <dbReference type="NCBI Taxonomy" id="1289170"/>
    <lineage>
        <taxon>Bacteria</taxon>
        <taxon>Bacillati</taxon>
        <taxon>Actinomycetota</taxon>
        <taxon>Actinomycetes</taxon>
        <taxon>Micrococcales</taxon>
        <taxon>Microbacteriaceae</taxon>
        <taxon>Leucobacter</taxon>
    </lineage>
</organism>
<keyword evidence="1" id="KW-0472">Membrane</keyword>
<evidence type="ECO:0000256" key="1">
    <source>
        <dbReference type="SAM" id="Phobius"/>
    </source>
</evidence>
<proteinExistence type="predicted"/>
<keyword evidence="1" id="KW-1133">Transmembrane helix</keyword>
<keyword evidence="1" id="KW-0812">Transmembrane</keyword>
<dbReference type="EMBL" id="JAGDYL010000014">
    <property type="protein sequence ID" value="MBO1805491.1"/>
    <property type="molecule type" value="Genomic_DNA"/>
</dbReference>
<dbReference type="Proteomes" id="UP000664398">
    <property type="component" value="Unassembled WGS sequence"/>
</dbReference>
<dbReference type="RefSeq" id="WP_208045965.1">
    <property type="nucleotide sequence ID" value="NZ_JAGDYL010000014.1"/>
</dbReference>
<dbReference type="AlphaFoldDB" id="A0A939RZ44"/>
<gene>
    <name evidence="2" type="ORF">J4H91_09190</name>
</gene>
<sequence length="118" mass="12867">MILWFGVATIAVGIVAGVVCLVVALRKQGPNDYTLGVTLLGAVLLLVQIVISIFAPLAGNDARGDPLEFWMYLIVAFIMPLAAVFWALVDRSRWANYVLAVVNLSVAVMTYRMLVIWG</sequence>
<evidence type="ECO:0000313" key="3">
    <source>
        <dbReference type="Proteomes" id="UP000664398"/>
    </source>
</evidence>
<keyword evidence="3" id="KW-1185">Reference proteome</keyword>
<feature type="transmembrane region" description="Helical" evidence="1">
    <location>
        <begin position="69"/>
        <end position="89"/>
    </location>
</feature>
<accession>A0A939RZ44</accession>
<comment type="caution">
    <text evidence="2">The sequence shown here is derived from an EMBL/GenBank/DDBJ whole genome shotgun (WGS) entry which is preliminary data.</text>
</comment>
<feature type="transmembrane region" description="Helical" evidence="1">
    <location>
        <begin position="37"/>
        <end position="57"/>
    </location>
</feature>
<name>A0A939RZ44_9MICO</name>